<evidence type="ECO:0000313" key="8">
    <source>
        <dbReference type="EMBL" id="EDO25765.1"/>
    </source>
</evidence>
<dbReference type="STRING" id="45351.A8DVJ4"/>
<evidence type="ECO:0000256" key="4">
    <source>
        <dbReference type="ARBA" id="ARBA00022833"/>
    </source>
</evidence>
<keyword evidence="3" id="KW-0378">Hydrolase</keyword>
<keyword evidence="1" id="KW-0645">Protease</keyword>
<accession>A8DVJ4</accession>
<dbReference type="EMBL" id="DS478288">
    <property type="protein sequence ID" value="EDO25765.1"/>
    <property type="molecule type" value="Genomic_DNA"/>
</dbReference>
<evidence type="ECO:0000256" key="5">
    <source>
        <dbReference type="ARBA" id="ARBA00023049"/>
    </source>
</evidence>
<keyword evidence="5" id="KW-0482">Metalloprotease</keyword>
<dbReference type="GO" id="GO:0046872">
    <property type="term" value="F:metal ion binding"/>
    <property type="evidence" value="ECO:0007669"/>
    <property type="project" value="UniProtKB-KW"/>
</dbReference>
<sequence length="51" mass="5904">LGHALGFWHEQSRPDRDNYVRILWDNIETGIEDDFKKILGGAIDSRGVDYD</sequence>
<feature type="domain" description="Peptidase M12A" evidence="7">
    <location>
        <begin position="1"/>
        <end position="51"/>
    </location>
</feature>
<feature type="non-terminal residue" evidence="8">
    <location>
        <position position="1"/>
    </location>
</feature>
<reference evidence="8 9" key="1">
    <citation type="journal article" date="2007" name="Science">
        <title>Sea anemone genome reveals ancestral eumetazoan gene repertoire and genomic organization.</title>
        <authorList>
            <person name="Putnam N.H."/>
            <person name="Srivastava M."/>
            <person name="Hellsten U."/>
            <person name="Dirks B."/>
            <person name="Chapman J."/>
            <person name="Salamov A."/>
            <person name="Terry A."/>
            <person name="Shapiro H."/>
            <person name="Lindquist E."/>
            <person name="Kapitonov V.V."/>
            <person name="Jurka J."/>
            <person name="Genikhovich G."/>
            <person name="Grigoriev I.V."/>
            <person name="Lucas S.M."/>
            <person name="Steele R.E."/>
            <person name="Finnerty J.R."/>
            <person name="Technau U."/>
            <person name="Martindale M.Q."/>
            <person name="Rokhsar D.S."/>
        </authorList>
    </citation>
    <scope>NUCLEOTIDE SEQUENCE [LARGE SCALE GENOMIC DNA]</scope>
    <source>
        <strain evidence="9">CH2 X CH6</strain>
    </source>
</reference>
<name>A8DVJ4_NEMVE</name>
<dbReference type="eggNOG" id="KOG3714">
    <property type="taxonomic scope" value="Eukaryota"/>
</dbReference>
<keyword evidence="4" id="KW-0862">Zinc</keyword>
<dbReference type="PANTHER" id="PTHR10127">
    <property type="entry name" value="DISCOIDIN, CUB, EGF, LAMININ , AND ZINC METALLOPROTEASE DOMAIN CONTAINING"/>
    <property type="match status" value="1"/>
</dbReference>
<gene>
    <name evidence="8" type="ORF">NEMVEDRAFT_v1g49836</name>
</gene>
<feature type="non-terminal residue" evidence="8">
    <location>
        <position position="51"/>
    </location>
</feature>
<evidence type="ECO:0000256" key="3">
    <source>
        <dbReference type="ARBA" id="ARBA00022801"/>
    </source>
</evidence>
<dbReference type="SUPFAM" id="SSF55486">
    <property type="entry name" value="Metalloproteases ('zincins'), catalytic domain"/>
    <property type="match status" value="1"/>
</dbReference>
<protein>
    <recommendedName>
        <fullName evidence="7">Peptidase M12A domain-containing protein</fullName>
    </recommendedName>
</protein>
<evidence type="ECO:0000313" key="9">
    <source>
        <dbReference type="Proteomes" id="UP000001593"/>
    </source>
</evidence>
<dbReference type="PhylomeDB" id="A8DVJ4"/>
<keyword evidence="2" id="KW-0479">Metal-binding</keyword>
<dbReference type="MEROPS" id="M12.012"/>
<proteinExistence type="predicted"/>
<dbReference type="InterPro" id="IPR024079">
    <property type="entry name" value="MetalloPept_cat_dom_sf"/>
</dbReference>
<dbReference type="Gene3D" id="3.40.390.10">
    <property type="entry name" value="Collagenase (Catalytic Domain)"/>
    <property type="match status" value="1"/>
</dbReference>
<dbReference type="PANTHER" id="PTHR10127:SF780">
    <property type="entry name" value="METALLOENDOPEPTIDASE"/>
    <property type="match status" value="1"/>
</dbReference>
<keyword evidence="9" id="KW-1185">Reference proteome</keyword>
<evidence type="ECO:0000256" key="6">
    <source>
        <dbReference type="PROSITE-ProRule" id="PRU01211"/>
    </source>
</evidence>
<dbReference type="InParanoid" id="A8DVJ4"/>
<evidence type="ECO:0000256" key="2">
    <source>
        <dbReference type="ARBA" id="ARBA00022723"/>
    </source>
</evidence>
<dbReference type="Pfam" id="PF01400">
    <property type="entry name" value="Astacin"/>
    <property type="match status" value="1"/>
</dbReference>
<dbReference type="Proteomes" id="UP000001593">
    <property type="component" value="Unassembled WGS sequence"/>
</dbReference>
<dbReference type="GO" id="GO:0004222">
    <property type="term" value="F:metalloendopeptidase activity"/>
    <property type="evidence" value="ECO:0007669"/>
    <property type="project" value="InterPro"/>
</dbReference>
<evidence type="ECO:0000259" key="7">
    <source>
        <dbReference type="PROSITE" id="PS51864"/>
    </source>
</evidence>
<organism evidence="8 9">
    <name type="scientific">Nematostella vectensis</name>
    <name type="common">Starlet sea anemone</name>
    <dbReference type="NCBI Taxonomy" id="45351"/>
    <lineage>
        <taxon>Eukaryota</taxon>
        <taxon>Metazoa</taxon>
        <taxon>Cnidaria</taxon>
        <taxon>Anthozoa</taxon>
        <taxon>Hexacorallia</taxon>
        <taxon>Actiniaria</taxon>
        <taxon>Edwardsiidae</taxon>
        <taxon>Nematostella</taxon>
    </lineage>
</organism>
<dbReference type="PROSITE" id="PS51864">
    <property type="entry name" value="ASTACIN"/>
    <property type="match status" value="1"/>
</dbReference>
<dbReference type="GO" id="GO:0006508">
    <property type="term" value="P:proteolysis"/>
    <property type="evidence" value="ECO:0007669"/>
    <property type="project" value="UniProtKB-KW"/>
</dbReference>
<dbReference type="InterPro" id="IPR001506">
    <property type="entry name" value="Peptidase_M12A"/>
</dbReference>
<evidence type="ECO:0000256" key="1">
    <source>
        <dbReference type="ARBA" id="ARBA00022670"/>
    </source>
</evidence>
<dbReference type="AlphaFoldDB" id="A8DVJ4"/>
<dbReference type="HOGENOM" id="CLU_017286_7_0_1"/>
<comment type="caution">
    <text evidence="6">Lacks conserved residue(s) required for the propagation of feature annotation.</text>
</comment>